<dbReference type="EMBL" id="CP070506">
    <property type="protein sequence ID" value="QSB41466.1"/>
    <property type="molecule type" value="Genomic_DNA"/>
</dbReference>
<dbReference type="Pfam" id="PF02348">
    <property type="entry name" value="CTP_transf_3"/>
    <property type="match status" value="1"/>
</dbReference>
<proteinExistence type="predicted"/>
<dbReference type="RefSeq" id="WP_205518993.1">
    <property type="nucleotide sequence ID" value="NZ_CP070506.1"/>
</dbReference>
<dbReference type="CDD" id="cd02513">
    <property type="entry name" value="CMP-NeuAc_Synthase"/>
    <property type="match status" value="1"/>
</dbReference>
<reference evidence="1 2" key="1">
    <citation type="submission" date="2021-02" db="EMBL/GenBank/DDBJ databases">
        <title>Genomic and phenotypic characterization of Pseudomonas hygromyciniae, a novel bacterial species discovered from a commercially purchased antibiotic vial.</title>
        <authorList>
            <person name="Turner T.L."/>
            <person name="Mitra S.D."/>
            <person name="Kochan T.J."/>
            <person name="Pincus N.B."/>
            <person name="Lebrun-Corbin M."/>
            <person name="Cheung B."/>
            <person name="Gatesy S.W."/>
            <person name="Afzal T."/>
            <person name="Ozer E.A."/>
            <person name="Hauser A.R."/>
        </authorList>
    </citation>
    <scope>NUCLEOTIDE SEQUENCE [LARGE SCALE GENOMIC DNA]</scope>
    <source>
        <strain evidence="1 2">SDM007</strain>
    </source>
</reference>
<dbReference type="InterPro" id="IPR003329">
    <property type="entry name" value="Cytidylyl_trans"/>
</dbReference>
<dbReference type="Proteomes" id="UP000663249">
    <property type="component" value="Chromosome"/>
</dbReference>
<dbReference type="GO" id="GO:0016779">
    <property type="term" value="F:nucleotidyltransferase activity"/>
    <property type="evidence" value="ECO:0007669"/>
    <property type="project" value="UniProtKB-KW"/>
</dbReference>
<gene>
    <name evidence="1" type="ORF">JTY93_08955</name>
</gene>
<dbReference type="PANTHER" id="PTHR21485:SF6">
    <property type="entry name" value="N-ACYLNEURAMINATE CYTIDYLYLTRANSFERASE-RELATED"/>
    <property type="match status" value="1"/>
</dbReference>
<dbReference type="SUPFAM" id="SSF53448">
    <property type="entry name" value="Nucleotide-diphospho-sugar transferases"/>
    <property type="match status" value="1"/>
</dbReference>
<keyword evidence="1" id="KW-0548">Nucleotidyltransferase</keyword>
<keyword evidence="1" id="KW-0808">Transferase</keyword>
<keyword evidence="2" id="KW-1185">Reference proteome</keyword>
<sequence>MKVYAFIFARGNSKGLSGKNIRLLGGHPLLAHSIMVAQQVAGISKVFVSTDSDEIAAVAEAYQAIVIRRPDELATDTAPEWLAWRHAINHLRAQGHVFDVFVSLPATSPLRSVEDVELCMASLDPNTDVVVTVTPASRSPYFNMVVRDEQGASTLVCSGNGVHRRQDAPAIYDMTTVAYVTSPEFILNNERIFSGRVRSVVVPRERAVDIDDIYDFKMAEFFLAEKGTDYVEKIKPFWSRVLVVCSELDWYSAWLSKVHP</sequence>
<organism evidence="1 2">
    <name type="scientific">Pseudomonas hygromyciniae</name>
    <dbReference type="NCBI Taxonomy" id="2812000"/>
    <lineage>
        <taxon>Bacteria</taxon>
        <taxon>Pseudomonadati</taxon>
        <taxon>Pseudomonadota</taxon>
        <taxon>Gammaproteobacteria</taxon>
        <taxon>Pseudomonadales</taxon>
        <taxon>Pseudomonadaceae</taxon>
        <taxon>Pseudomonas</taxon>
    </lineage>
</organism>
<accession>A0ABX7K6A5</accession>
<dbReference type="InterPro" id="IPR029044">
    <property type="entry name" value="Nucleotide-diphossugar_trans"/>
</dbReference>
<protein>
    <submittedName>
        <fullName evidence="1">Acylneuraminate cytidylyltransferase family protein</fullName>
    </submittedName>
</protein>
<evidence type="ECO:0000313" key="1">
    <source>
        <dbReference type="EMBL" id="QSB41466.1"/>
    </source>
</evidence>
<dbReference type="Gene3D" id="3.90.550.10">
    <property type="entry name" value="Spore Coat Polysaccharide Biosynthesis Protein SpsA, Chain A"/>
    <property type="match status" value="1"/>
</dbReference>
<evidence type="ECO:0000313" key="2">
    <source>
        <dbReference type="Proteomes" id="UP000663249"/>
    </source>
</evidence>
<name>A0ABX7K6A5_9PSED</name>
<dbReference type="InterPro" id="IPR050793">
    <property type="entry name" value="CMP-NeuNAc_synthase"/>
</dbReference>
<dbReference type="PANTHER" id="PTHR21485">
    <property type="entry name" value="HAD SUPERFAMILY MEMBERS CMAS AND KDSC"/>
    <property type="match status" value="1"/>
</dbReference>